<keyword evidence="4" id="KW-1185">Reference proteome</keyword>
<dbReference type="AlphaFoldDB" id="A0A3L6SV03"/>
<sequence length="592" mass="64116">MAPKVDRPKHPPTIVLGRSRMTDSLVTHMRRTDDILGSESSTEYKAIRQKLGGTRSNRVFMSFGVPAPQRKAAEERRLAEEKKKGVKAAEEKGNFKDAPGGDRSPIAATPVSSRPPPPVGGGVKDPLTLDLSDLEAESDEAQAKKIVIYEVVTPSIQLREGIDLSPSGRSSGSENPRDKAVAEPRGSADSEGSEDSDSGGVFVSTEDPTVVAAELNVSGAHLVGGRAIGSLRFESGKRERRLLSEAGGSFCFPLMEKELMKSGVASMLRCAKDLSLKAFVAARCANRQLETKGSSSKSRISELEEKVALLEREKLDAEEALKNERKELATAREDLKSLGVHSKDLADKLAEAHVKAEIAEARAAKSESKRQVSRTRFVGYRQALTNGINVMRDEVPWLLSSFGLTASELASPDDLEIHQFFEWLLKCLAMLESASHFYGDLSAIVAARTLAASVYHLLPAKGSGSQGIMKAQLCSLRDRSFGWPSEEAVQPDQLPALPKNVAKNFIESFFKVTGPTLVCREGLRLKDQMQLKAEAYADEMVKSRSAADTSTQVGAGASGILSEDALRKTTEAIIDIAVRVLIDEIDHAVFDE</sequence>
<gene>
    <name evidence="3" type="ORF">C2845_PM05G15310</name>
</gene>
<evidence type="ECO:0000313" key="3">
    <source>
        <dbReference type="EMBL" id="RLN28310.1"/>
    </source>
</evidence>
<dbReference type="Proteomes" id="UP000275267">
    <property type="component" value="Unassembled WGS sequence"/>
</dbReference>
<feature type="compositionally biased region" description="Basic and acidic residues" evidence="2">
    <location>
        <begin position="71"/>
        <end position="95"/>
    </location>
</feature>
<name>A0A3L6SV03_PANMI</name>
<protein>
    <submittedName>
        <fullName evidence="3">Uncharacterized protein</fullName>
    </submittedName>
</protein>
<proteinExistence type="predicted"/>
<comment type="caution">
    <text evidence="3">The sequence shown here is derived from an EMBL/GenBank/DDBJ whole genome shotgun (WGS) entry which is preliminary data.</text>
</comment>
<evidence type="ECO:0000313" key="4">
    <source>
        <dbReference type="Proteomes" id="UP000275267"/>
    </source>
</evidence>
<evidence type="ECO:0000256" key="2">
    <source>
        <dbReference type="SAM" id="MobiDB-lite"/>
    </source>
</evidence>
<feature type="region of interest" description="Disordered" evidence="2">
    <location>
        <begin position="69"/>
        <end position="127"/>
    </location>
</feature>
<feature type="coiled-coil region" evidence="1">
    <location>
        <begin position="286"/>
        <end position="338"/>
    </location>
</feature>
<dbReference type="EMBL" id="PQIB02000003">
    <property type="protein sequence ID" value="RLN28310.1"/>
    <property type="molecule type" value="Genomic_DNA"/>
</dbReference>
<feature type="compositionally biased region" description="Basic and acidic residues" evidence="2">
    <location>
        <begin position="175"/>
        <end position="188"/>
    </location>
</feature>
<accession>A0A3L6SV03</accession>
<keyword evidence="1" id="KW-0175">Coiled coil</keyword>
<organism evidence="3 4">
    <name type="scientific">Panicum miliaceum</name>
    <name type="common">Proso millet</name>
    <name type="synonym">Broomcorn millet</name>
    <dbReference type="NCBI Taxonomy" id="4540"/>
    <lineage>
        <taxon>Eukaryota</taxon>
        <taxon>Viridiplantae</taxon>
        <taxon>Streptophyta</taxon>
        <taxon>Embryophyta</taxon>
        <taxon>Tracheophyta</taxon>
        <taxon>Spermatophyta</taxon>
        <taxon>Magnoliopsida</taxon>
        <taxon>Liliopsida</taxon>
        <taxon>Poales</taxon>
        <taxon>Poaceae</taxon>
        <taxon>PACMAD clade</taxon>
        <taxon>Panicoideae</taxon>
        <taxon>Panicodae</taxon>
        <taxon>Paniceae</taxon>
        <taxon>Panicinae</taxon>
        <taxon>Panicum</taxon>
        <taxon>Panicum sect. Panicum</taxon>
    </lineage>
</organism>
<reference evidence="4" key="1">
    <citation type="journal article" date="2019" name="Nat. Commun.">
        <title>The genome of broomcorn millet.</title>
        <authorList>
            <person name="Zou C."/>
            <person name="Miki D."/>
            <person name="Li D."/>
            <person name="Tang Q."/>
            <person name="Xiao L."/>
            <person name="Rajput S."/>
            <person name="Deng P."/>
            <person name="Jia W."/>
            <person name="Huang R."/>
            <person name="Zhang M."/>
            <person name="Sun Y."/>
            <person name="Hu J."/>
            <person name="Fu X."/>
            <person name="Schnable P.S."/>
            <person name="Li F."/>
            <person name="Zhang H."/>
            <person name="Feng B."/>
            <person name="Zhu X."/>
            <person name="Liu R."/>
            <person name="Schnable J.C."/>
            <person name="Zhu J.-K."/>
            <person name="Zhang H."/>
        </authorList>
    </citation>
    <scope>NUCLEOTIDE SEQUENCE [LARGE SCALE GENOMIC DNA]</scope>
</reference>
<feature type="region of interest" description="Disordered" evidence="2">
    <location>
        <begin position="1"/>
        <end position="22"/>
    </location>
</feature>
<evidence type="ECO:0000256" key="1">
    <source>
        <dbReference type="SAM" id="Coils"/>
    </source>
</evidence>
<dbReference type="OrthoDB" id="10601489at2759"/>
<feature type="region of interest" description="Disordered" evidence="2">
    <location>
        <begin position="160"/>
        <end position="203"/>
    </location>
</feature>